<dbReference type="InterPro" id="IPR051162">
    <property type="entry name" value="T4SS_component"/>
</dbReference>
<dbReference type="STRING" id="1121950.SAMN02745243_02174"/>
<gene>
    <name evidence="3" type="ORF">SAMN02745243_02174</name>
</gene>
<evidence type="ECO:0000313" key="3">
    <source>
        <dbReference type="EMBL" id="SHK09496.1"/>
    </source>
</evidence>
<reference evidence="3 4" key="1">
    <citation type="submission" date="2016-11" db="EMBL/GenBank/DDBJ databases">
        <authorList>
            <person name="Jaros S."/>
            <person name="Januszkiewicz K."/>
            <person name="Wedrychowicz H."/>
        </authorList>
    </citation>
    <scope>NUCLEOTIDE SEQUENCE [LARGE SCALE GENOMIC DNA]</scope>
    <source>
        <strain evidence="3 4">DSM 15480</strain>
    </source>
</reference>
<dbReference type="AlphaFoldDB" id="A0A1M6PNF3"/>
<dbReference type="Proteomes" id="UP000184301">
    <property type="component" value="Unassembled WGS sequence"/>
</dbReference>
<dbReference type="Gene3D" id="1.10.8.730">
    <property type="match status" value="1"/>
</dbReference>
<feature type="domain" description="Helicase HerA central" evidence="1">
    <location>
        <begin position="441"/>
        <end position="583"/>
    </location>
</feature>
<dbReference type="SUPFAM" id="SSF52540">
    <property type="entry name" value="P-loop containing nucleoside triphosphate hydrolases"/>
    <property type="match status" value="1"/>
</dbReference>
<dbReference type="NCBIfam" id="NF045971">
    <property type="entry name" value="conju_CD1110"/>
    <property type="match status" value="1"/>
</dbReference>
<dbReference type="Pfam" id="PF01935">
    <property type="entry name" value="DUF87"/>
    <property type="match status" value="1"/>
</dbReference>
<evidence type="ECO:0000259" key="1">
    <source>
        <dbReference type="Pfam" id="PF01935"/>
    </source>
</evidence>
<dbReference type="OrthoDB" id="9804380at2"/>
<feature type="domain" description="TraG P-loop" evidence="2">
    <location>
        <begin position="610"/>
        <end position="738"/>
    </location>
</feature>
<organism evidence="3 4">
    <name type="scientific">Hespellia stercorisuis DSM 15480</name>
    <dbReference type="NCBI Taxonomy" id="1121950"/>
    <lineage>
        <taxon>Bacteria</taxon>
        <taxon>Bacillati</taxon>
        <taxon>Bacillota</taxon>
        <taxon>Clostridia</taxon>
        <taxon>Lachnospirales</taxon>
        <taxon>Lachnospiraceae</taxon>
        <taxon>Hespellia</taxon>
    </lineage>
</organism>
<dbReference type="EMBL" id="FQZY01000029">
    <property type="protein sequence ID" value="SHK09496.1"/>
    <property type="molecule type" value="Genomic_DNA"/>
</dbReference>
<dbReference type="PANTHER" id="PTHR30121">
    <property type="entry name" value="UNCHARACTERIZED PROTEIN YJGR-RELATED"/>
    <property type="match status" value="1"/>
</dbReference>
<keyword evidence="4" id="KW-1185">Reference proteome</keyword>
<proteinExistence type="predicted"/>
<accession>A0A1M6PNF3</accession>
<dbReference type="InterPro" id="IPR043964">
    <property type="entry name" value="P-loop_TraG"/>
</dbReference>
<dbReference type="Pfam" id="PF19044">
    <property type="entry name" value="P-loop_TraG"/>
    <property type="match status" value="1"/>
</dbReference>
<evidence type="ECO:0000259" key="2">
    <source>
        <dbReference type="Pfam" id="PF19044"/>
    </source>
</evidence>
<dbReference type="InterPro" id="IPR002789">
    <property type="entry name" value="HerA_central"/>
</dbReference>
<dbReference type="InterPro" id="IPR027417">
    <property type="entry name" value="P-loop_NTPase"/>
</dbReference>
<name>A0A1M6PNF3_9FIRM</name>
<protein>
    <submittedName>
        <fullName evidence="3">Type IV secretory pathway, VirB4 component</fullName>
    </submittedName>
</protein>
<dbReference type="Gene3D" id="3.40.50.300">
    <property type="entry name" value="P-loop containing nucleotide triphosphate hydrolases"/>
    <property type="match status" value="1"/>
</dbReference>
<sequence>MIKTLTTLFKQDKEKFVVPKGVQDILPVNVIYDDGIFRSGKDKYSKSFKFTDINYAVASREDKEAMFLEYSELLNSLDSGATTKLTINNRRLNRLDFEKTILIPRKDDELDEYREEYNKMLLDKATGANATVQDKYVTISINKKSVEDARTYFSRVGADLISHFSRLGSKCVEFETDERLRIIHDFFRVGEESSFHFEPKDNRKKGHSFKDYICPDSMEFENDYFKMGKRYGRVIFLREYASYIKDSMVAELTDMNRNLMMSIDIVPVPTDEAVKEAESRLLGVETNITNWQRKQNQNNNFSATVPYDMEQQKREMKEFLDDLTTRDQRMMFAVLTMVHTADSKEQLDNDTEALLTTARKHLCQFAVLKFQQMDGLKTAMPFGVRKIDTFRTLTTESLAVFMPFRVQDIYHENGIYYGQNVISKNMIIGDRKQLLNGNEFILGVSGGGKSFAAKGEIINQMLSSDADIIVIDPEREYSQLVKAMGGEIINISATSPNHINAMDMNKDYGDGANPVILKSEFIMSLCEQLIGGKNLGAKQKSIIDRCTASVYHTYQQNDYTGTVPTLQDFRAELLSQPEPEAREIALAIELFTNGSLNTFAKPTNVDTDNRLICYDILDLGKQLMPIGMLVVLDSILNRITQNRAKGKHTFIFIDEIYLLFQHEYSANFLFTLWKRVRKYGAYASGITQNVDDLLQSHTARTMLANSEFIIMLNQASTDRIELAKLLNISDLQLSYITNVDAGHGLIKVGSALVPFANKFPKNTKLYKLMTTKPGEGI</sequence>
<dbReference type="RefSeq" id="WP_073110010.1">
    <property type="nucleotide sequence ID" value="NZ_FQZY01000029.1"/>
</dbReference>
<evidence type="ECO:0000313" key="4">
    <source>
        <dbReference type="Proteomes" id="UP000184301"/>
    </source>
</evidence>
<dbReference type="PANTHER" id="PTHR30121:SF6">
    <property type="entry name" value="SLR6007 PROTEIN"/>
    <property type="match status" value="1"/>
</dbReference>